<reference evidence="1 2" key="1">
    <citation type="submission" date="2019-01" db="EMBL/GenBank/DDBJ databases">
        <title>Draft Genome and Complete Hox-Cluster Characterization of the Sterlet Sturgeon (Acipenser ruthenus).</title>
        <authorList>
            <person name="Wei Q."/>
        </authorList>
    </citation>
    <scope>NUCLEOTIDE SEQUENCE [LARGE SCALE GENOMIC DNA]</scope>
    <source>
        <strain evidence="1">WHYD16114868_AA</strain>
        <tissue evidence="1">Blood</tissue>
    </source>
</reference>
<keyword evidence="1" id="KW-0808">Transferase</keyword>
<gene>
    <name evidence="1" type="ORF">EOD39_8982</name>
</gene>
<protein>
    <submittedName>
        <fullName evidence="1">Cyclin-dependent kinase 14</fullName>
    </submittedName>
</protein>
<sequence>MLAKHWRLLLATHMQLGYVNHAEELATRFLQCFPKNRLSALAAMNHEYFSDLPPRLWELSDSIPVVILPDCIPKCEPIRYKRVPEGTVHPFRR</sequence>
<dbReference type="AlphaFoldDB" id="A0A662YVI4"/>
<evidence type="ECO:0000313" key="1">
    <source>
        <dbReference type="EMBL" id="RXN00655.1"/>
    </source>
</evidence>
<dbReference type="Proteomes" id="UP000289886">
    <property type="component" value="Unassembled WGS sequence"/>
</dbReference>
<proteinExistence type="predicted"/>
<organism evidence="1 2">
    <name type="scientific">Acipenser ruthenus</name>
    <name type="common">Sterlet sturgeon</name>
    <dbReference type="NCBI Taxonomy" id="7906"/>
    <lineage>
        <taxon>Eukaryota</taxon>
        <taxon>Metazoa</taxon>
        <taxon>Chordata</taxon>
        <taxon>Craniata</taxon>
        <taxon>Vertebrata</taxon>
        <taxon>Euteleostomi</taxon>
        <taxon>Actinopterygii</taxon>
        <taxon>Chondrostei</taxon>
        <taxon>Acipenseriformes</taxon>
        <taxon>Acipenseridae</taxon>
        <taxon>Acipenser</taxon>
    </lineage>
</organism>
<accession>A0A662YVI4</accession>
<name>A0A662YVI4_ACIRT</name>
<evidence type="ECO:0000313" key="2">
    <source>
        <dbReference type="Proteomes" id="UP000289886"/>
    </source>
</evidence>
<keyword evidence="1" id="KW-0418">Kinase</keyword>
<dbReference type="EMBL" id="SCEB01000147">
    <property type="protein sequence ID" value="RXN00655.1"/>
    <property type="molecule type" value="Genomic_DNA"/>
</dbReference>
<keyword evidence="2" id="KW-1185">Reference proteome</keyword>
<dbReference type="GO" id="GO:0016301">
    <property type="term" value="F:kinase activity"/>
    <property type="evidence" value="ECO:0007669"/>
    <property type="project" value="UniProtKB-KW"/>
</dbReference>
<comment type="caution">
    <text evidence="1">The sequence shown here is derived from an EMBL/GenBank/DDBJ whole genome shotgun (WGS) entry which is preliminary data.</text>
</comment>